<dbReference type="SUPFAM" id="SSF47384">
    <property type="entry name" value="Homodimeric domain of signal transducing histidine kinase"/>
    <property type="match status" value="1"/>
</dbReference>
<dbReference type="EMBL" id="BAABHA010000015">
    <property type="protein sequence ID" value="GAA4393759.1"/>
    <property type="molecule type" value="Genomic_DNA"/>
</dbReference>
<accession>A0ABP8JPC7</accession>
<dbReference type="SUPFAM" id="SSF55874">
    <property type="entry name" value="ATPase domain of HSP90 chaperone/DNA topoisomerase II/histidine kinase"/>
    <property type="match status" value="1"/>
</dbReference>
<dbReference type="RefSeq" id="WP_345228077.1">
    <property type="nucleotide sequence ID" value="NZ_BAABHA010000015.1"/>
</dbReference>
<dbReference type="Pfam" id="PF02518">
    <property type="entry name" value="HATPase_c"/>
    <property type="match status" value="1"/>
</dbReference>
<dbReference type="InterPro" id="IPR036890">
    <property type="entry name" value="HATPase_C_sf"/>
</dbReference>
<keyword evidence="3" id="KW-0597">Phosphoprotein</keyword>
<keyword evidence="5" id="KW-0418">Kinase</keyword>
<dbReference type="NCBIfam" id="TIGR00229">
    <property type="entry name" value="sensory_box"/>
    <property type="match status" value="2"/>
</dbReference>
<dbReference type="CDD" id="cd00082">
    <property type="entry name" value="HisKA"/>
    <property type="match status" value="1"/>
</dbReference>
<dbReference type="PANTHER" id="PTHR43304:SF1">
    <property type="entry name" value="PAC DOMAIN-CONTAINING PROTEIN"/>
    <property type="match status" value="1"/>
</dbReference>
<dbReference type="InterPro" id="IPR013656">
    <property type="entry name" value="PAS_4"/>
</dbReference>
<feature type="domain" description="Histidine kinase" evidence="6">
    <location>
        <begin position="261"/>
        <end position="474"/>
    </location>
</feature>
<protein>
    <recommendedName>
        <fullName evidence="2">histidine kinase</fullName>
        <ecNumber evidence="2">2.7.13.3</ecNumber>
    </recommendedName>
</protein>
<evidence type="ECO:0000256" key="4">
    <source>
        <dbReference type="ARBA" id="ARBA00022679"/>
    </source>
</evidence>
<dbReference type="InterPro" id="IPR052162">
    <property type="entry name" value="Sensor_kinase/Photoreceptor"/>
</dbReference>
<dbReference type="Pfam" id="PF08448">
    <property type="entry name" value="PAS_4"/>
    <property type="match status" value="2"/>
</dbReference>
<dbReference type="SMART" id="SM00091">
    <property type="entry name" value="PAS"/>
    <property type="match status" value="2"/>
</dbReference>
<sequence>MENSVQLVESEQRFRSLFENNPDLILFQNAAGVILDANSAFLDLLRKSKAEVLNHPLTDFLPPHLHALFNEKLAEAIRGTKVRFDAEVQFADAEPRVFDITKVPLMVDGSVRAVHMVARDISDDTAARNIIQQQARKLNTIFESLTDAFFLMDHNWRFAYVNGEVERLLHTEREKLLGRTLWSVFPKELGGVFHQQFEHALTQRQAVHFEAFLDGVQRWLDVKAFPSEEGLSVYFSDVTDRVKAHQELYRQNNDLQQFTYIVSHNLRAPLANLMGLVDLLSSMEPARPEFGLTLEHLQTNVLQLDGVLQDLNTILAIRDTPGVAPPEQVLLADVLTQAIDTLQEPLEQCGGTVHLSLAEGLSVHGNRAYLYSIFFNLLSNAIKYRSHTRPLRIAVQGTRHPEHGVQVSVADNGSGFDLARAGSDVFKLYKRFHTQQPGRGLGLYLVKNHIETMGGHIEVQSQVDEGTRFVIYLH</sequence>
<evidence type="ECO:0000313" key="8">
    <source>
        <dbReference type="EMBL" id="GAA4393759.1"/>
    </source>
</evidence>
<feature type="domain" description="PAS" evidence="7">
    <location>
        <begin position="134"/>
        <end position="204"/>
    </location>
</feature>
<comment type="caution">
    <text evidence="8">The sequence shown here is derived from an EMBL/GenBank/DDBJ whole genome shotgun (WGS) entry which is preliminary data.</text>
</comment>
<dbReference type="InterPro" id="IPR036097">
    <property type="entry name" value="HisK_dim/P_sf"/>
</dbReference>
<dbReference type="SUPFAM" id="SSF55785">
    <property type="entry name" value="PYP-like sensor domain (PAS domain)"/>
    <property type="match status" value="2"/>
</dbReference>
<dbReference type="InterPro" id="IPR004358">
    <property type="entry name" value="Sig_transdc_His_kin-like_C"/>
</dbReference>
<dbReference type="Gene3D" id="3.30.450.20">
    <property type="entry name" value="PAS domain"/>
    <property type="match status" value="2"/>
</dbReference>
<dbReference type="InterPro" id="IPR003661">
    <property type="entry name" value="HisK_dim/P_dom"/>
</dbReference>
<reference evidence="9" key="1">
    <citation type="journal article" date="2019" name="Int. J. Syst. Evol. Microbiol.">
        <title>The Global Catalogue of Microorganisms (GCM) 10K type strain sequencing project: providing services to taxonomists for standard genome sequencing and annotation.</title>
        <authorList>
            <consortium name="The Broad Institute Genomics Platform"/>
            <consortium name="The Broad Institute Genome Sequencing Center for Infectious Disease"/>
            <person name="Wu L."/>
            <person name="Ma J."/>
        </authorList>
    </citation>
    <scope>NUCLEOTIDE SEQUENCE [LARGE SCALE GENOMIC DNA]</scope>
    <source>
        <strain evidence="9">JCM 17924</strain>
    </source>
</reference>
<dbReference type="PRINTS" id="PR00344">
    <property type="entry name" value="BCTRLSENSOR"/>
</dbReference>
<evidence type="ECO:0000259" key="7">
    <source>
        <dbReference type="PROSITE" id="PS50112"/>
    </source>
</evidence>
<dbReference type="Gene3D" id="3.30.565.10">
    <property type="entry name" value="Histidine kinase-like ATPase, C-terminal domain"/>
    <property type="match status" value="1"/>
</dbReference>
<evidence type="ECO:0000256" key="1">
    <source>
        <dbReference type="ARBA" id="ARBA00000085"/>
    </source>
</evidence>
<dbReference type="InterPro" id="IPR005467">
    <property type="entry name" value="His_kinase_dom"/>
</dbReference>
<proteinExistence type="predicted"/>
<dbReference type="InterPro" id="IPR035965">
    <property type="entry name" value="PAS-like_dom_sf"/>
</dbReference>
<dbReference type="SMART" id="SM00387">
    <property type="entry name" value="HATPase_c"/>
    <property type="match status" value="1"/>
</dbReference>
<keyword evidence="4" id="KW-0808">Transferase</keyword>
<name>A0ABP8JPC7_9BACT</name>
<keyword evidence="9" id="KW-1185">Reference proteome</keyword>
<dbReference type="PROSITE" id="PS50109">
    <property type="entry name" value="HIS_KIN"/>
    <property type="match status" value="1"/>
</dbReference>
<comment type="catalytic activity">
    <reaction evidence="1">
        <text>ATP + protein L-histidine = ADP + protein N-phospho-L-histidine.</text>
        <dbReference type="EC" id="2.7.13.3"/>
    </reaction>
</comment>
<evidence type="ECO:0000259" key="6">
    <source>
        <dbReference type="PROSITE" id="PS50109"/>
    </source>
</evidence>
<dbReference type="PANTHER" id="PTHR43304">
    <property type="entry name" value="PHYTOCHROME-LIKE PROTEIN CPH1"/>
    <property type="match status" value="1"/>
</dbReference>
<feature type="domain" description="PAS" evidence="7">
    <location>
        <begin position="10"/>
        <end position="80"/>
    </location>
</feature>
<dbReference type="Proteomes" id="UP001500454">
    <property type="component" value="Unassembled WGS sequence"/>
</dbReference>
<evidence type="ECO:0000256" key="2">
    <source>
        <dbReference type="ARBA" id="ARBA00012438"/>
    </source>
</evidence>
<dbReference type="InterPro" id="IPR003594">
    <property type="entry name" value="HATPase_dom"/>
</dbReference>
<organism evidence="8 9">
    <name type="scientific">Hymenobacter koreensis</name>
    <dbReference type="NCBI Taxonomy" id="1084523"/>
    <lineage>
        <taxon>Bacteria</taxon>
        <taxon>Pseudomonadati</taxon>
        <taxon>Bacteroidota</taxon>
        <taxon>Cytophagia</taxon>
        <taxon>Cytophagales</taxon>
        <taxon>Hymenobacteraceae</taxon>
        <taxon>Hymenobacter</taxon>
    </lineage>
</organism>
<gene>
    <name evidence="8" type="ORF">GCM10023186_45660</name>
</gene>
<evidence type="ECO:0000256" key="5">
    <source>
        <dbReference type="ARBA" id="ARBA00022777"/>
    </source>
</evidence>
<evidence type="ECO:0000313" key="9">
    <source>
        <dbReference type="Proteomes" id="UP001500454"/>
    </source>
</evidence>
<dbReference type="InterPro" id="IPR000014">
    <property type="entry name" value="PAS"/>
</dbReference>
<evidence type="ECO:0000256" key="3">
    <source>
        <dbReference type="ARBA" id="ARBA00022553"/>
    </source>
</evidence>
<dbReference type="CDD" id="cd00130">
    <property type="entry name" value="PAS"/>
    <property type="match status" value="2"/>
</dbReference>
<dbReference type="Gene3D" id="1.10.287.130">
    <property type="match status" value="1"/>
</dbReference>
<dbReference type="EC" id="2.7.13.3" evidence="2"/>
<dbReference type="PROSITE" id="PS50112">
    <property type="entry name" value="PAS"/>
    <property type="match status" value="2"/>
</dbReference>